<evidence type="ECO:0000256" key="5">
    <source>
        <dbReference type="PROSITE-ProRule" id="PRU00169"/>
    </source>
</evidence>
<dbReference type="Gene3D" id="3.40.50.180">
    <property type="entry name" value="Methylesterase CheB, C-terminal domain"/>
    <property type="match status" value="1"/>
</dbReference>
<dbReference type="InterPro" id="IPR000673">
    <property type="entry name" value="Sig_transdc_resp-reg_Me-estase"/>
</dbReference>
<comment type="domain">
    <text evidence="3">Contains a C-terminal catalytic domain, and an N-terminal region which modulates catalytic activity.</text>
</comment>
<reference evidence="9" key="1">
    <citation type="submission" date="2018-04" db="EMBL/GenBank/DDBJ databases">
        <authorList>
            <person name="Lucker S."/>
            <person name="Sakoula D."/>
        </authorList>
    </citation>
    <scope>NUCLEOTIDE SEQUENCE [LARGE SCALE GENOMIC DNA]</scope>
</reference>
<keyword evidence="1 3" id="KW-0378">Hydrolase</keyword>
<dbReference type="GO" id="GO:0006935">
    <property type="term" value="P:chemotaxis"/>
    <property type="evidence" value="ECO:0007669"/>
    <property type="project" value="UniProtKB-UniRule"/>
</dbReference>
<dbReference type="PROSITE" id="PS50110">
    <property type="entry name" value="RESPONSE_REGULATORY"/>
    <property type="match status" value="1"/>
</dbReference>
<dbReference type="Pfam" id="PF00072">
    <property type="entry name" value="Response_reg"/>
    <property type="match status" value="1"/>
</dbReference>
<organism evidence="8 9">
    <name type="scientific">Nitrospira lenta</name>
    <dbReference type="NCBI Taxonomy" id="1436998"/>
    <lineage>
        <taxon>Bacteria</taxon>
        <taxon>Pseudomonadati</taxon>
        <taxon>Nitrospirota</taxon>
        <taxon>Nitrospiria</taxon>
        <taxon>Nitrospirales</taxon>
        <taxon>Nitrospiraceae</taxon>
        <taxon>Nitrospira</taxon>
    </lineage>
</organism>
<dbReference type="Gene3D" id="3.40.50.2300">
    <property type="match status" value="1"/>
</dbReference>
<evidence type="ECO:0000259" key="7">
    <source>
        <dbReference type="PROSITE" id="PS50122"/>
    </source>
</evidence>
<keyword evidence="3" id="KW-0963">Cytoplasm</keyword>
<dbReference type="EC" id="3.1.1.61" evidence="3"/>
<comment type="catalytic activity">
    <reaction evidence="2 3">
        <text>[protein]-L-glutamate 5-O-methyl ester + H2O = L-glutamyl-[protein] + methanol + H(+)</text>
        <dbReference type="Rhea" id="RHEA:23236"/>
        <dbReference type="Rhea" id="RHEA-COMP:10208"/>
        <dbReference type="Rhea" id="RHEA-COMP:10311"/>
        <dbReference type="ChEBI" id="CHEBI:15377"/>
        <dbReference type="ChEBI" id="CHEBI:15378"/>
        <dbReference type="ChEBI" id="CHEBI:17790"/>
        <dbReference type="ChEBI" id="CHEBI:29973"/>
        <dbReference type="ChEBI" id="CHEBI:82795"/>
        <dbReference type="EC" id="3.1.1.61"/>
    </reaction>
</comment>
<proteinExistence type="inferred from homology"/>
<feature type="active site" evidence="3 4">
    <location>
        <position position="204"/>
    </location>
</feature>
<dbReference type="InterPro" id="IPR011006">
    <property type="entry name" value="CheY-like_superfamily"/>
</dbReference>
<comment type="similarity">
    <text evidence="3">Belongs to the CheB family.</text>
</comment>
<dbReference type="PANTHER" id="PTHR42872">
    <property type="entry name" value="PROTEIN-GLUTAMATE METHYLESTERASE/PROTEIN-GLUTAMINE GLUTAMINASE"/>
    <property type="match status" value="1"/>
</dbReference>
<dbReference type="InParanoid" id="A0A330L5M0"/>
<dbReference type="PROSITE" id="PS50122">
    <property type="entry name" value="CHEB"/>
    <property type="match status" value="1"/>
</dbReference>
<feature type="modified residue" description="4-aspartylphosphate" evidence="3 5">
    <location>
        <position position="57"/>
    </location>
</feature>
<accession>A0A330L5M0</accession>
<dbReference type="RefSeq" id="WP_121989461.1">
    <property type="nucleotide sequence ID" value="NZ_OUNR01000016.1"/>
</dbReference>
<dbReference type="GO" id="GO:0005737">
    <property type="term" value="C:cytoplasm"/>
    <property type="evidence" value="ECO:0007669"/>
    <property type="project" value="UniProtKB-SubCell"/>
</dbReference>
<dbReference type="Pfam" id="PF01339">
    <property type="entry name" value="CheB_methylest"/>
    <property type="match status" value="1"/>
</dbReference>
<comment type="function">
    <text evidence="3">Involved in chemotaxis. Part of a chemotaxis signal transduction system that modulates chemotaxis in response to various stimuli. Catalyzes the demethylation of specific methylglutamate residues introduced into the chemoreceptors (methyl-accepting chemotaxis proteins or MCP) by CheR. Also mediates the irreversible deamidation of specific glutamine residues to glutamic acid.</text>
</comment>
<feature type="active site" evidence="3 4">
    <location>
        <position position="177"/>
    </location>
</feature>
<comment type="subcellular location">
    <subcellularLocation>
        <location evidence="3">Cytoplasm</location>
    </subcellularLocation>
</comment>
<keyword evidence="9" id="KW-1185">Reference proteome</keyword>
<evidence type="ECO:0000256" key="3">
    <source>
        <dbReference type="HAMAP-Rule" id="MF_00099"/>
    </source>
</evidence>
<dbReference type="InterPro" id="IPR008248">
    <property type="entry name" value="CheB-like"/>
</dbReference>
<dbReference type="EMBL" id="OUNR01000016">
    <property type="protein sequence ID" value="SPP65135.1"/>
    <property type="molecule type" value="Genomic_DNA"/>
</dbReference>
<dbReference type="Proteomes" id="UP000248168">
    <property type="component" value="Unassembled WGS sequence"/>
</dbReference>
<dbReference type="EC" id="3.5.1.44" evidence="3"/>
<evidence type="ECO:0000256" key="4">
    <source>
        <dbReference type="PROSITE-ProRule" id="PRU00050"/>
    </source>
</evidence>
<dbReference type="PANTHER" id="PTHR42872:SF3">
    <property type="entry name" value="PROTEIN-GLUTAMATE METHYLESTERASE_PROTEIN-GLUTAMINE GLUTAMINASE 1"/>
    <property type="match status" value="1"/>
</dbReference>
<dbReference type="SUPFAM" id="SSF52172">
    <property type="entry name" value="CheY-like"/>
    <property type="match status" value="1"/>
</dbReference>
<dbReference type="PIRSF" id="PIRSF000876">
    <property type="entry name" value="RR_chemtxs_CheB"/>
    <property type="match status" value="1"/>
</dbReference>
<dbReference type="NCBIfam" id="NF001965">
    <property type="entry name" value="PRK00742.1"/>
    <property type="match status" value="1"/>
</dbReference>
<evidence type="ECO:0000313" key="9">
    <source>
        <dbReference type="Proteomes" id="UP000248168"/>
    </source>
</evidence>
<dbReference type="GO" id="GO:0000156">
    <property type="term" value="F:phosphorelay response regulator activity"/>
    <property type="evidence" value="ECO:0007669"/>
    <property type="project" value="InterPro"/>
</dbReference>
<gene>
    <name evidence="3 8" type="primary">cheB</name>
    <name evidence="8" type="ORF">NITLEN_30049</name>
</gene>
<dbReference type="NCBIfam" id="NF009206">
    <property type="entry name" value="PRK12555.1"/>
    <property type="match status" value="1"/>
</dbReference>
<evidence type="ECO:0000256" key="1">
    <source>
        <dbReference type="ARBA" id="ARBA00022801"/>
    </source>
</evidence>
<evidence type="ECO:0000259" key="6">
    <source>
        <dbReference type="PROSITE" id="PS50110"/>
    </source>
</evidence>
<comment type="PTM">
    <text evidence="3">Phosphorylated by CheA. Phosphorylation of the N-terminal regulatory domain activates the methylesterase activity.</text>
</comment>
<dbReference type="GO" id="GO:0050568">
    <property type="term" value="F:protein-glutamine glutaminase activity"/>
    <property type="evidence" value="ECO:0007669"/>
    <property type="project" value="UniProtKB-UniRule"/>
</dbReference>
<dbReference type="SMART" id="SM00448">
    <property type="entry name" value="REC"/>
    <property type="match status" value="1"/>
</dbReference>
<dbReference type="GO" id="GO:0008984">
    <property type="term" value="F:protein-glutamate methylesterase activity"/>
    <property type="evidence" value="ECO:0007669"/>
    <property type="project" value="UniProtKB-UniRule"/>
</dbReference>
<feature type="domain" description="CheB-type methylesterase" evidence="7">
    <location>
        <begin position="165"/>
        <end position="356"/>
    </location>
</feature>
<comment type="catalytic activity">
    <reaction evidence="3">
        <text>L-glutaminyl-[protein] + H2O = L-glutamyl-[protein] + NH4(+)</text>
        <dbReference type="Rhea" id="RHEA:16441"/>
        <dbReference type="Rhea" id="RHEA-COMP:10207"/>
        <dbReference type="Rhea" id="RHEA-COMP:10208"/>
        <dbReference type="ChEBI" id="CHEBI:15377"/>
        <dbReference type="ChEBI" id="CHEBI:28938"/>
        <dbReference type="ChEBI" id="CHEBI:29973"/>
        <dbReference type="ChEBI" id="CHEBI:30011"/>
        <dbReference type="EC" id="3.5.1.44"/>
    </reaction>
</comment>
<dbReference type="AlphaFoldDB" id="A0A330L5M0"/>
<feature type="active site" evidence="3 4">
    <location>
        <position position="301"/>
    </location>
</feature>
<evidence type="ECO:0000256" key="2">
    <source>
        <dbReference type="ARBA" id="ARBA00048267"/>
    </source>
</evidence>
<dbReference type="InterPro" id="IPR035909">
    <property type="entry name" value="CheB_C"/>
</dbReference>
<keyword evidence="3 4" id="KW-0145">Chemotaxis</keyword>
<sequence>MAKVIQVLVVDDSTFMRKSLSTMLTSDPRIAIAGLARNGEEAIQQVKALKPDVVTMDVEMPGMNGIEAVRRIMAEFPVPIVMVSSLTTEGANDTLKALEYGAVDFIPKQLDGVATNIVEIERELVAKIVGASQATGKLAIRRSSSPMAAIAKPAGGALSAHSISVTRGNRLVAIGCSTGGPQALMEILPMLPADFPAGIVIVQHMPKSFTKPFAERMNQICPLEVKEAADGDEVKAGRVLIAPGGMQFRVKKKSITVNVVSLSPNYEKHLHAPAADIMLQSVAALYGERGIGIILTGMGHDGLEGMKAIKASKGRTIAQDEKTCIVYGMPKAVVEAGCADKVVPLPHIIGEVLNMV</sequence>
<evidence type="ECO:0000313" key="8">
    <source>
        <dbReference type="EMBL" id="SPP65135.1"/>
    </source>
</evidence>
<name>A0A330L5M0_9BACT</name>
<dbReference type="CDD" id="cd16432">
    <property type="entry name" value="CheB_Rec"/>
    <property type="match status" value="1"/>
</dbReference>
<dbReference type="OrthoDB" id="9793421at2"/>
<dbReference type="SUPFAM" id="SSF52738">
    <property type="entry name" value="Methylesterase CheB, C-terminal domain"/>
    <property type="match status" value="1"/>
</dbReference>
<dbReference type="InterPro" id="IPR001789">
    <property type="entry name" value="Sig_transdc_resp-reg_receiver"/>
</dbReference>
<dbReference type="CDD" id="cd17541">
    <property type="entry name" value="REC_CheB-like"/>
    <property type="match status" value="1"/>
</dbReference>
<feature type="domain" description="Response regulatory" evidence="6">
    <location>
        <begin position="6"/>
        <end position="123"/>
    </location>
</feature>
<protein>
    <recommendedName>
        <fullName evidence="3">Protein-glutamate methylesterase/protein-glutamine glutaminase</fullName>
        <ecNumber evidence="3">3.1.1.61</ecNumber>
        <ecNumber evidence="3">3.5.1.44</ecNumber>
    </recommendedName>
</protein>
<keyword evidence="3 5" id="KW-0597">Phosphoprotein</keyword>
<dbReference type="HAMAP" id="MF_00099">
    <property type="entry name" value="CheB_chemtxs"/>
    <property type="match status" value="1"/>
</dbReference>